<dbReference type="PANTHER" id="PTHR30173:SF36">
    <property type="entry name" value="ECF RNA POLYMERASE SIGMA FACTOR SIGJ"/>
    <property type="match status" value="1"/>
</dbReference>
<geneLocation type="plasmid" evidence="6 7">
    <name>punmamed1</name>
</geneLocation>
<protein>
    <submittedName>
        <fullName evidence="6">Sigma factor-like helix-turn-helix DNA-binding protein</fullName>
    </submittedName>
</protein>
<organism evidence="6 7">
    <name type="scientific">Streptomyces camelliae</name>
    <dbReference type="NCBI Taxonomy" id="3004093"/>
    <lineage>
        <taxon>Bacteria</taxon>
        <taxon>Bacillati</taxon>
        <taxon>Actinomycetota</taxon>
        <taxon>Actinomycetes</taxon>
        <taxon>Kitasatosporales</taxon>
        <taxon>Streptomycetaceae</taxon>
        <taxon>Streptomyces</taxon>
    </lineage>
</organism>
<dbReference type="Proteomes" id="UP001212326">
    <property type="component" value="Plasmid punmamed1"/>
</dbReference>
<evidence type="ECO:0000313" key="7">
    <source>
        <dbReference type="Proteomes" id="UP001212326"/>
    </source>
</evidence>
<evidence type="ECO:0000256" key="2">
    <source>
        <dbReference type="ARBA" id="ARBA00023015"/>
    </source>
</evidence>
<dbReference type="Pfam" id="PF08281">
    <property type="entry name" value="Sigma70_r4_2"/>
    <property type="match status" value="1"/>
</dbReference>
<reference evidence="6 7" key="1">
    <citation type="submission" date="2022-12" db="EMBL/GenBank/DDBJ databases">
        <title>HUAS 2-6.</title>
        <authorList>
            <person name="Mo P."/>
        </authorList>
    </citation>
    <scope>NUCLEOTIDE SEQUENCE [LARGE SCALE GENOMIC DNA]</scope>
    <source>
        <strain evidence="6 7">HUAS 2-6</strain>
        <plasmid evidence="6 7">punmamed1</plasmid>
    </source>
</reference>
<dbReference type="InterPro" id="IPR013249">
    <property type="entry name" value="RNA_pol_sigma70_r4_t2"/>
</dbReference>
<evidence type="ECO:0000256" key="1">
    <source>
        <dbReference type="ARBA" id="ARBA00010641"/>
    </source>
</evidence>
<evidence type="ECO:0000256" key="4">
    <source>
        <dbReference type="ARBA" id="ARBA00023163"/>
    </source>
</evidence>
<keyword evidence="6" id="KW-0614">Plasmid</keyword>
<dbReference type="InterPro" id="IPR013324">
    <property type="entry name" value="RNA_pol_sigma_r3/r4-like"/>
</dbReference>
<comment type="similarity">
    <text evidence="1">Belongs to the sigma-70 factor family. ECF subfamily.</text>
</comment>
<evidence type="ECO:0000259" key="5">
    <source>
        <dbReference type="Pfam" id="PF08281"/>
    </source>
</evidence>
<name>A0ABY7PIP1_9ACTN</name>
<dbReference type="EMBL" id="CP115301">
    <property type="protein sequence ID" value="WBO69657.1"/>
    <property type="molecule type" value="Genomic_DNA"/>
</dbReference>
<dbReference type="RefSeq" id="WP_270086834.1">
    <property type="nucleotide sequence ID" value="NZ_CP115301.1"/>
</dbReference>
<accession>A0ABY7PIP1</accession>
<dbReference type="SUPFAM" id="SSF88659">
    <property type="entry name" value="Sigma3 and sigma4 domains of RNA polymerase sigma factors"/>
    <property type="match status" value="1"/>
</dbReference>
<dbReference type="PANTHER" id="PTHR30173">
    <property type="entry name" value="SIGMA 19 FACTOR"/>
    <property type="match status" value="1"/>
</dbReference>
<dbReference type="Gene3D" id="1.10.10.10">
    <property type="entry name" value="Winged helix-like DNA-binding domain superfamily/Winged helix DNA-binding domain"/>
    <property type="match status" value="1"/>
</dbReference>
<proteinExistence type="inferred from homology"/>
<dbReference type="InterPro" id="IPR036388">
    <property type="entry name" value="WH-like_DNA-bd_sf"/>
</dbReference>
<evidence type="ECO:0000313" key="6">
    <source>
        <dbReference type="EMBL" id="WBO69657.1"/>
    </source>
</evidence>
<feature type="domain" description="RNA polymerase sigma factor 70 region 4 type 2" evidence="5">
    <location>
        <begin position="102"/>
        <end position="141"/>
    </location>
</feature>
<keyword evidence="4" id="KW-0804">Transcription</keyword>
<gene>
    <name evidence="6" type="ORF">O1G22_43745</name>
</gene>
<evidence type="ECO:0000256" key="3">
    <source>
        <dbReference type="ARBA" id="ARBA00023082"/>
    </source>
</evidence>
<sequence>MTRAEEFARLRPLLFAIAYRILGDARAAHYAVQTARLRWTAQPTGPASVEGHLAADITRIAARALHSARVTQGELVGPLLTRVVTDPDRPADLEESLSLSALMVLERLSPLERAVFVLREAFGCGHAQIASALGCSQEASRRIVAAVAAVSDGGRAPLPWPTCVTGAWNIARLLTAIVPPLLRVGVTLEECQVNGRPGSVFRGRDGAVLQAIALDAGDGRVQRMHLVAPPAGAGHADPVAEACAVLREAGRAD</sequence>
<keyword evidence="7" id="KW-1185">Reference proteome</keyword>
<keyword evidence="3" id="KW-0731">Sigma factor</keyword>
<dbReference type="InterPro" id="IPR052704">
    <property type="entry name" value="ECF_Sigma-70_Domain"/>
</dbReference>
<keyword evidence="2" id="KW-0805">Transcription regulation</keyword>